<dbReference type="GO" id="GO:0006508">
    <property type="term" value="P:proteolysis"/>
    <property type="evidence" value="ECO:0007669"/>
    <property type="project" value="UniProtKB-KW"/>
</dbReference>
<accession>A0AAV4DW83</accession>
<keyword evidence="3" id="KW-0472">Membrane</keyword>
<dbReference type="InterPro" id="IPR036034">
    <property type="entry name" value="PDZ_sf"/>
</dbReference>
<dbReference type="AlphaFoldDB" id="A0AAV4DW83"/>
<dbReference type="InterPro" id="IPR001940">
    <property type="entry name" value="Peptidase_S1C"/>
</dbReference>
<reference evidence="4 5" key="1">
    <citation type="journal article" date="2021" name="Elife">
        <title>Chloroplast acquisition without the gene transfer in kleptoplastic sea slugs, Plakobranchus ocellatus.</title>
        <authorList>
            <person name="Maeda T."/>
            <person name="Takahashi S."/>
            <person name="Yoshida T."/>
            <person name="Shimamura S."/>
            <person name="Takaki Y."/>
            <person name="Nagai Y."/>
            <person name="Toyoda A."/>
            <person name="Suzuki Y."/>
            <person name="Arimoto A."/>
            <person name="Ishii H."/>
            <person name="Satoh N."/>
            <person name="Nishiyama T."/>
            <person name="Hasebe M."/>
            <person name="Maruyama T."/>
            <person name="Minagawa J."/>
            <person name="Obokata J."/>
            <person name="Shigenobu S."/>
        </authorList>
    </citation>
    <scope>NUCLEOTIDE SEQUENCE [LARGE SCALE GENOMIC DNA]</scope>
</reference>
<dbReference type="PANTHER" id="PTHR22939:SF129">
    <property type="entry name" value="SERINE PROTEASE HTRA2, MITOCHONDRIAL"/>
    <property type="match status" value="1"/>
</dbReference>
<feature type="compositionally biased region" description="Basic and acidic residues" evidence="2">
    <location>
        <begin position="20"/>
        <end position="31"/>
    </location>
</feature>
<feature type="transmembrane region" description="Helical" evidence="3">
    <location>
        <begin position="39"/>
        <end position="61"/>
    </location>
</feature>
<proteinExistence type="inferred from homology"/>
<feature type="region of interest" description="Disordered" evidence="2">
    <location>
        <begin position="1"/>
        <end position="31"/>
    </location>
</feature>
<gene>
    <name evidence="4" type="ORF">PoB_007516300</name>
</gene>
<dbReference type="SUPFAM" id="SSF50494">
    <property type="entry name" value="Trypsin-like serine proteases"/>
    <property type="match status" value="1"/>
</dbReference>
<evidence type="ECO:0000313" key="5">
    <source>
        <dbReference type="Proteomes" id="UP000735302"/>
    </source>
</evidence>
<keyword evidence="5" id="KW-1185">Reference proteome</keyword>
<name>A0AAV4DW83_9GAST</name>
<dbReference type="GO" id="GO:0012501">
    <property type="term" value="P:programmed cell death"/>
    <property type="evidence" value="ECO:0007669"/>
    <property type="project" value="TreeGrafter"/>
</dbReference>
<keyword evidence="4" id="KW-0378">Hydrolase</keyword>
<dbReference type="Pfam" id="PF13365">
    <property type="entry name" value="Trypsin_2"/>
    <property type="match status" value="1"/>
</dbReference>
<organism evidence="4 5">
    <name type="scientific">Plakobranchus ocellatus</name>
    <dbReference type="NCBI Taxonomy" id="259542"/>
    <lineage>
        <taxon>Eukaryota</taxon>
        <taxon>Metazoa</taxon>
        <taxon>Spiralia</taxon>
        <taxon>Lophotrochozoa</taxon>
        <taxon>Mollusca</taxon>
        <taxon>Gastropoda</taxon>
        <taxon>Heterobranchia</taxon>
        <taxon>Euthyneura</taxon>
        <taxon>Panpulmonata</taxon>
        <taxon>Sacoglossa</taxon>
        <taxon>Placobranchoidea</taxon>
        <taxon>Plakobranchidae</taxon>
        <taxon>Plakobranchus</taxon>
    </lineage>
</organism>
<evidence type="ECO:0000313" key="4">
    <source>
        <dbReference type="EMBL" id="GFO48658.1"/>
    </source>
</evidence>
<dbReference type="Gene3D" id="2.40.10.120">
    <property type="match status" value="1"/>
</dbReference>
<comment type="similarity">
    <text evidence="1">Belongs to the peptidase S1C family.</text>
</comment>
<comment type="caution">
    <text evidence="4">The sequence shown here is derived from an EMBL/GenBank/DDBJ whole genome shotgun (WGS) entry which is preliminary data.</text>
</comment>
<protein>
    <submittedName>
        <fullName evidence="4">Serine protease htra2, mitochondrial-like protein</fullName>
    </submittedName>
</protein>
<dbReference type="Gene3D" id="2.30.42.10">
    <property type="match status" value="1"/>
</dbReference>
<dbReference type="PANTHER" id="PTHR22939">
    <property type="entry name" value="SERINE PROTEASE FAMILY S1C HTRA-RELATED"/>
    <property type="match status" value="1"/>
</dbReference>
<evidence type="ECO:0000256" key="1">
    <source>
        <dbReference type="ARBA" id="ARBA00010541"/>
    </source>
</evidence>
<evidence type="ECO:0000256" key="2">
    <source>
        <dbReference type="SAM" id="MobiDB-lite"/>
    </source>
</evidence>
<dbReference type="GO" id="GO:0043065">
    <property type="term" value="P:positive regulation of apoptotic process"/>
    <property type="evidence" value="ECO:0007669"/>
    <property type="project" value="TreeGrafter"/>
</dbReference>
<keyword evidence="3" id="KW-1133">Transmembrane helix</keyword>
<dbReference type="Proteomes" id="UP000735302">
    <property type="component" value="Unassembled WGS sequence"/>
</dbReference>
<keyword evidence="4" id="KW-0645">Protease</keyword>
<sequence length="336" mass="36303">MLHEKKPGTKCGMIKATGTQHEKKDDDGTDRSGYKGRTFWKFVATALGTSGLFYALFQLYVSNLGSVKAWILPPGQKRNFIADIVDKAGPAVVFIEVKGSHPSSGKRVTLANGSGFLVRQNGLILTNAHVVANKTRVSVKLHDGSTYDGVVTVVDPVCDLATVQIEVDKKLPVIPLGDSSSIRPGEFVAAMGSPLSLHKTVTIGIVSSPLRASKELGMEKDKMEYIQTDATIGEGKAIGINTLKLTEGISFAIPSDYAKTLLAKADSMTTKDGAAKKPDYLSNGKETTKRRYMGITMLPLTPTILLELKEKMREFPEEITSGVYIHKVVVSSPAYK</sequence>
<dbReference type="GO" id="GO:0004252">
    <property type="term" value="F:serine-type endopeptidase activity"/>
    <property type="evidence" value="ECO:0007669"/>
    <property type="project" value="InterPro"/>
</dbReference>
<dbReference type="InterPro" id="IPR009003">
    <property type="entry name" value="Peptidase_S1_PA"/>
</dbReference>
<keyword evidence="3" id="KW-0812">Transmembrane</keyword>
<dbReference type="EMBL" id="BLXT01008440">
    <property type="protein sequence ID" value="GFO48658.1"/>
    <property type="molecule type" value="Genomic_DNA"/>
</dbReference>
<dbReference type="PRINTS" id="PR00834">
    <property type="entry name" value="PROTEASES2C"/>
</dbReference>
<evidence type="ECO:0000256" key="3">
    <source>
        <dbReference type="SAM" id="Phobius"/>
    </source>
</evidence>